<dbReference type="InterPro" id="IPR032675">
    <property type="entry name" value="LRR_dom_sf"/>
</dbReference>
<dbReference type="Proteomes" id="UP000017836">
    <property type="component" value="Unassembled WGS sequence"/>
</dbReference>
<gene>
    <name evidence="1" type="ORF">AMTR_s00088p00129580</name>
</gene>
<reference evidence="2" key="1">
    <citation type="journal article" date="2013" name="Science">
        <title>The Amborella genome and the evolution of flowering plants.</title>
        <authorList>
            <consortium name="Amborella Genome Project"/>
        </authorList>
    </citation>
    <scope>NUCLEOTIDE SEQUENCE [LARGE SCALE GENOMIC DNA]</scope>
</reference>
<name>W1NY09_AMBTC</name>
<evidence type="ECO:0000313" key="2">
    <source>
        <dbReference type="Proteomes" id="UP000017836"/>
    </source>
</evidence>
<accession>W1NY09</accession>
<dbReference type="Gene3D" id="3.80.10.10">
    <property type="entry name" value="Ribonuclease Inhibitor"/>
    <property type="match status" value="1"/>
</dbReference>
<dbReference type="AlphaFoldDB" id="W1NY09"/>
<protein>
    <recommendedName>
        <fullName evidence="3">FBD domain-containing protein</fullName>
    </recommendedName>
</protein>
<evidence type="ECO:0008006" key="3">
    <source>
        <dbReference type="Google" id="ProtNLM"/>
    </source>
</evidence>
<dbReference type="HOGENOM" id="CLU_2281248_0_0_1"/>
<sequence>MAVELQRSCRSLRQLKLKGYTFYDIDIAHIAKHVKGIKALVLEFLYIYKEDVAHFLKACKELDSFILFYGEGFKMDPEILWLVSGIRDFRIFKLDCYNNMSY</sequence>
<dbReference type="EMBL" id="KI394998">
    <property type="protein sequence ID" value="ERM99579.1"/>
    <property type="molecule type" value="Genomic_DNA"/>
</dbReference>
<dbReference type="Gramene" id="ERM99579">
    <property type="protein sequence ID" value="ERM99579"/>
    <property type="gene ID" value="AMTR_s00088p00129580"/>
</dbReference>
<proteinExistence type="predicted"/>
<evidence type="ECO:0000313" key="1">
    <source>
        <dbReference type="EMBL" id="ERM99579.1"/>
    </source>
</evidence>
<organism evidence="1 2">
    <name type="scientific">Amborella trichopoda</name>
    <dbReference type="NCBI Taxonomy" id="13333"/>
    <lineage>
        <taxon>Eukaryota</taxon>
        <taxon>Viridiplantae</taxon>
        <taxon>Streptophyta</taxon>
        <taxon>Embryophyta</taxon>
        <taxon>Tracheophyta</taxon>
        <taxon>Spermatophyta</taxon>
        <taxon>Magnoliopsida</taxon>
        <taxon>Amborellales</taxon>
        <taxon>Amborellaceae</taxon>
        <taxon>Amborella</taxon>
    </lineage>
</organism>
<keyword evidence="2" id="KW-1185">Reference proteome</keyword>